<dbReference type="InterPro" id="IPR029060">
    <property type="entry name" value="PIN-like_dom_sf"/>
</dbReference>
<dbReference type="RefSeq" id="WP_211223899.1">
    <property type="nucleotide sequence ID" value="NZ_AUII01000008.1"/>
</dbReference>
<reference evidence="2 3" key="1">
    <citation type="submission" date="2019-07" db="EMBL/GenBank/DDBJ databases">
        <title>Whole genome shotgun sequence of Pseudonocardia asaccharolytica NBRC 16224.</title>
        <authorList>
            <person name="Hosoyama A."/>
            <person name="Uohara A."/>
            <person name="Ohji S."/>
            <person name="Ichikawa N."/>
        </authorList>
    </citation>
    <scope>NUCLEOTIDE SEQUENCE [LARGE SCALE GENOMIC DNA]</scope>
    <source>
        <strain evidence="2 3">NBRC 16224</strain>
    </source>
</reference>
<dbReference type="SUPFAM" id="SSF88723">
    <property type="entry name" value="PIN domain-like"/>
    <property type="match status" value="1"/>
</dbReference>
<organism evidence="2 3">
    <name type="scientific">Pseudonocardia asaccharolytica DSM 44247 = NBRC 16224</name>
    <dbReference type="NCBI Taxonomy" id="1123024"/>
    <lineage>
        <taxon>Bacteria</taxon>
        <taxon>Bacillati</taxon>
        <taxon>Actinomycetota</taxon>
        <taxon>Actinomycetes</taxon>
        <taxon>Pseudonocardiales</taxon>
        <taxon>Pseudonocardiaceae</taxon>
        <taxon>Pseudonocardia</taxon>
    </lineage>
</organism>
<comment type="caution">
    <text evidence="2">The sequence shown here is derived from an EMBL/GenBank/DDBJ whole genome shotgun (WGS) entry which is preliminary data.</text>
</comment>
<sequence length="245" mass="26724">MGTAVRAVLDTSVVIATDVGPLTGELAISVATLAELNFGVLIAREPAVRAERLRRLSIPYRRFDALPIDDAVAAGYGQLAAAMVDAGRRSQARTSRSWPRPANGPLSHWGSHDRGPHSSGTWYRLTGSGRVWLRSEMELLDLDLPNLRHPLGRDAMTADAAALDPSRPEQDGDRYLPGAALHALARVADARPRRRGRDHRLLVLEPGRAQGCAARGRDPCRRQTRAEFRMPAMCGPRATTFLTNT</sequence>
<feature type="region of interest" description="Disordered" evidence="1">
    <location>
        <begin position="91"/>
        <end position="118"/>
    </location>
</feature>
<evidence type="ECO:0008006" key="4">
    <source>
        <dbReference type="Google" id="ProtNLM"/>
    </source>
</evidence>
<keyword evidence="3" id="KW-1185">Reference proteome</keyword>
<gene>
    <name evidence="2" type="ORF">PA7_07040</name>
</gene>
<dbReference type="Gene3D" id="3.40.50.1010">
    <property type="entry name" value="5'-nuclease"/>
    <property type="match status" value="1"/>
</dbReference>
<evidence type="ECO:0000313" key="2">
    <source>
        <dbReference type="EMBL" id="GEL16867.1"/>
    </source>
</evidence>
<dbReference type="EMBL" id="BJVI01000004">
    <property type="protein sequence ID" value="GEL16867.1"/>
    <property type="molecule type" value="Genomic_DNA"/>
</dbReference>
<protein>
    <recommendedName>
        <fullName evidence="4">PIN domain-containing protein</fullName>
    </recommendedName>
</protein>
<proteinExistence type="predicted"/>
<dbReference type="AlphaFoldDB" id="A0A511CWL3"/>
<accession>A0A511CWL3</accession>
<name>A0A511CWL3_9PSEU</name>
<evidence type="ECO:0000313" key="3">
    <source>
        <dbReference type="Proteomes" id="UP000321328"/>
    </source>
</evidence>
<dbReference type="Proteomes" id="UP000321328">
    <property type="component" value="Unassembled WGS sequence"/>
</dbReference>
<evidence type="ECO:0000256" key="1">
    <source>
        <dbReference type="SAM" id="MobiDB-lite"/>
    </source>
</evidence>